<evidence type="ECO:0000256" key="16">
    <source>
        <dbReference type="PIRSR" id="PIRSR611782-2"/>
    </source>
</evidence>
<evidence type="ECO:0000256" key="18">
    <source>
        <dbReference type="SAM" id="SignalP"/>
    </source>
</evidence>
<accession>A0A0E3UPK7</accession>
<keyword evidence="7" id="KW-0645">Protease</keyword>
<dbReference type="Gene3D" id="2.30.42.10">
    <property type="match status" value="2"/>
</dbReference>
<feature type="active site" description="Charge relay system" evidence="15">
    <location>
        <position position="240"/>
    </location>
</feature>
<comment type="similarity">
    <text evidence="4">Belongs to the peptidase S1C family.</text>
</comment>
<feature type="region of interest" description="Disordered" evidence="17">
    <location>
        <begin position="94"/>
        <end position="119"/>
    </location>
</feature>
<evidence type="ECO:0000256" key="12">
    <source>
        <dbReference type="ARBA" id="ARBA00022825"/>
    </source>
</evidence>
<keyword evidence="10" id="KW-0574">Periplasm</keyword>
<feature type="binding site" evidence="16">
    <location>
        <begin position="238"/>
        <end position="240"/>
    </location>
    <ligand>
        <name>substrate</name>
    </ligand>
</feature>
<feature type="domain" description="PDZ" evidence="19">
    <location>
        <begin position="289"/>
        <end position="348"/>
    </location>
</feature>
<dbReference type="PROSITE" id="PS50106">
    <property type="entry name" value="PDZ"/>
    <property type="match status" value="1"/>
</dbReference>
<dbReference type="SUPFAM" id="SSF50494">
    <property type="entry name" value="Trypsin-like serine proteases"/>
    <property type="match status" value="1"/>
</dbReference>
<evidence type="ECO:0000256" key="14">
    <source>
        <dbReference type="ARBA" id="ARBA00032850"/>
    </source>
</evidence>
<sequence>MNSRVRPSLLAALVLTAPLMACARAPEADAPAAQAAPAAVAAPAAPLVTGLPDFTRLVEQVGPAVVNIEARIPARLAGRSMPGNDQVPEIFRRFFGPGFPGQPGQPGQPGPDAPSGRSVGSGFLISNDGYILTNHHVVDGADSITVRLSDRRELTAKLVGSDETYDVALLKVDGKGLPALRQGQSSAIKPGQWVVAIGSPLGLDQSVTAGIVSAVGRTGGPGQQYVPFIQTDVAINRGNSGGPLLNTSGEVVGINSQILSNSGGYMGVSFAIPMDLAMGAVEQIKKTGKVSRGMLGVQIQGIDATRARGLGLPNNNGALVNSVEPDSAAAKGGIEIGDVIVSVNGQPVATSADLPPMVGMLPPGSKAKVGVIRDGKPRDLTVTLGELPSDAQRVASAPDAGDGGPAAVSNVSQLGLRVADLDVQSRRQLGLEAGQGVRITSVDGVDAREAGLQPGMAILRVGRTPVGSVAELERQLRGSRAGDAVMLLVRDPAGRTSFVALTVGS</sequence>
<keyword evidence="13" id="KW-0346">Stress response</keyword>
<dbReference type="Gene3D" id="2.40.10.120">
    <property type="match status" value="1"/>
</dbReference>
<dbReference type="SUPFAM" id="SSF50156">
    <property type="entry name" value="PDZ domain-like"/>
    <property type="match status" value="2"/>
</dbReference>
<dbReference type="PANTHER" id="PTHR22939:SF130">
    <property type="entry name" value="PERIPLASMIC SERINE ENDOPROTEASE DEGP-LIKE-RELATED"/>
    <property type="match status" value="1"/>
</dbReference>
<feature type="chain" id="PRO_5039625041" description="Probable periplasmic serine endoprotease DegP-like" evidence="18">
    <location>
        <begin position="24"/>
        <end position="505"/>
    </location>
</feature>
<evidence type="ECO:0000256" key="4">
    <source>
        <dbReference type="ARBA" id="ARBA00010541"/>
    </source>
</evidence>
<keyword evidence="12" id="KW-0720">Serine protease</keyword>
<dbReference type="PRINTS" id="PR00834">
    <property type="entry name" value="PROTEASES2C"/>
</dbReference>
<feature type="binding site" evidence="16">
    <location>
        <position position="166"/>
    </location>
    <ligand>
        <name>substrate</name>
    </ligand>
</feature>
<feature type="active site" description="Charge relay system" evidence="15">
    <location>
        <position position="136"/>
    </location>
</feature>
<name>A0A0E3UPK7_9GAMM</name>
<evidence type="ECO:0000256" key="2">
    <source>
        <dbReference type="ARBA" id="ARBA00002610"/>
    </source>
</evidence>
<evidence type="ECO:0000256" key="6">
    <source>
        <dbReference type="ARBA" id="ARBA00013958"/>
    </source>
</evidence>
<dbReference type="InterPro" id="IPR001478">
    <property type="entry name" value="PDZ"/>
</dbReference>
<dbReference type="GO" id="GO:0006508">
    <property type="term" value="P:proteolysis"/>
    <property type="evidence" value="ECO:0007669"/>
    <property type="project" value="UniProtKB-KW"/>
</dbReference>
<dbReference type="EMBL" id="CP011144">
    <property type="protein sequence ID" value="AKC88126.1"/>
    <property type="molecule type" value="Genomic_DNA"/>
</dbReference>
<comment type="subcellular location">
    <subcellularLocation>
        <location evidence="3">Periplasm</location>
    </subcellularLocation>
</comment>
<dbReference type="InterPro" id="IPR001940">
    <property type="entry name" value="Peptidase_S1C"/>
</dbReference>
<dbReference type="NCBIfam" id="TIGR02037">
    <property type="entry name" value="degP_htrA_DO"/>
    <property type="match status" value="1"/>
</dbReference>
<evidence type="ECO:0000256" key="10">
    <source>
        <dbReference type="ARBA" id="ARBA00022764"/>
    </source>
</evidence>
<evidence type="ECO:0000256" key="3">
    <source>
        <dbReference type="ARBA" id="ARBA00004418"/>
    </source>
</evidence>
<dbReference type="OrthoDB" id="9758917at2"/>
<evidence type="ECO:0000256" key="1">
    <source>
        <dbReference type="ARBA" id="ARBA00001772"/>
    </source>
</evidence>
<dbReference type="AlphaFoldDB" id="A0A0E3UPK7"/>
<feature type="signal peptide" evidence="18">
    <location>
        <begin position="1"/>
        <end position="23"/>
    </location>
</feature>
<dbReference type="Pfam" id="PF13180">
    <property type="entry name" value="PDZ_2"/>
    <property type="match status" value="1"/>
</dbReference>
<keyword evidence="11" id="KW-0378">Hydrolase</keyword>
<dbReference type="SMART" id="SM00228">
    <property type="entry name" value="PDZ"/>
    <property type="match status" value="2"/>
</dbReference>
<dbReference type="GO" id="GO:0004252">
    <property type="term" value="F:serine-type endopeptidase activity"/>
    <property type="evidence" value="ECO:0007669"/>
    <property type="project" value="InterPro"/>
</dbReference>
<dbReference type="Pfam" id="PF13365">
    <property type="entry name" value="Trypsin_2"/>
    <property type="match status" value="1"/>
</dbReference>
<feature type="active site" description="Charge relay system" evidence="15">
    <location>
        <position position="166"/>
    </location>
</feature>
<dbReference type="GO" id="GO:0042597">
    <property type="term" value="C:periplasmic space"/>
    <property type="evidence" value="ECO:0007669"/>
    <property type="project" value="UniProtKB-SubCell"/>
</dbReference>
<dbReference type="InterPro" id="IPR011782">
    <property type="entry name" value="Pept_S1C_Do"/>
</dbReference>
<reference evidence="20 21" key="1">
    <citation type="journal article" date="2015" name="Genome Announc.">
        <title>Complete Genome Sequence of Pseudoxanthomonas suwonensis Strain J1, a Cellulose-Degrading Bacterium Isolated from Leaf- and Wood-Enriched Soil.</title>
        <authorList>
            <person name="Hou L."/>
            <person name="Jiang J."/>
            <person name="Xu Z."/>
            <person name="Zhou Y."/>
            <person name="Leung F.C."/>
        </authorList>
    </citation>
    <scope>NUCLEOTIDE SEQUENCE [LARGE SCALE GENOMIC DNA]</scope>
    <source>
        <strain evidence="20 21">J1</strain>
    </source>
</reference>
<evidence type="ECO:0000256" key="17">
    <source>
        <dbReference type="SAM" id="MobiDB-lite"/>
    </source>
</evidence>
<evidence type="ECO:0000256" key="5">
    <source>
        <dbReference type="ARBA" id="ARBA00013035"/>
    </source>
</evidence>
<dbReference type="CDD" id="cd10839">
    <property type="entry name" value="cpPDZ1_DegP-like"/>
    <property type="match status" value="1"/>
</dbReference>
<dbReference type="InterPro" id="IPR009003">
    <property type="entry name" value="Peptidase_S1_PA"/>
</dbReference>
<comment type="function">
    <text evidence="2">Might be efficient in the degradation of transiently denatured and unfolded proteins which accumulate in the periplasm following stress conditions.</text>
</comment>
<dbReference type="EC" id="3.4.21.107" evidence="5"/>
<evidence type="ECO:0000256" key="13">
    <source>
        <dbReference type="ARBA" id="ARBA00023016"/>
    </source>
</evidence>
<keyword evidence="21" id="KW-1185">Reference proteome</keyword>
<dbReference type="Proteomes" id="UP000033067">
    <property type="component" value="Chromosome"/>
</dbReference>
<comment type="catalytic activity">
    <reaction evidence="1">
        <text>Acts on substrates that are at least partially unfolded. The cleavage site P1 residue is normally between a pair of hydrophobic residues, such as Val-|-Val.</text>
        <dbReference type="EC" id="3.4.21.107"/>
    </reaction>
</comment>
<evidence type="ECO:0000313" key="21">
    <source>
        <dbReference type="Proteomes" id="UP000033067"/>
    </source>
</evidence>
<dbReference type="PANTHER" id="PTHR22939">
    <property type="entry name" value="SERINE PROTEASE FAMILY S1C HTRA-RELATED"/>
    <property type="match status" value="1"/>
</dbReference>
<protein>
    <recommendedName>
        <fullName evidence="6">Probable periplasmic serine endoprotease DegP-like</fullName>
        <ecNumber evidence="5">3.4.21.107</ecNumber>
    </recommendedName>
    <alternativeName>
        <fullName evidence="14">Protease Do</fullName>
    </alternativeName>
</protein>
<dbReference type="InterPro" id="IPR036034">
    <property type="entry name" value="PDZ_sf"/>
</dbReference>
<proteinExistence type="inferred from homology"/>
<keyword evidence="9" id="KW-0677">Repeat</keyword>
<evidence type="ECO:0000259" key="19">
    <source>
        <dbReference type="PROSITE" id="PS50106"/>
    </source>
</evidence>
<evidence type="ECO:0000256" key="8">
    <source>
        <dbReference type="ARBA" id="ARBA00022729"/>
    </source>
</evidence>
<gene>
    <name evidence="20" type="ORF">WQ53_01925</name>
</gene>
<organism evidence="20 21">
    <name type="scientific">Pseudoxanthomonas suwonensis</name>
    <dbReference type="NCBI Taxonomy" id="314722"/>
    <lineage>
        <taxon>Bacteria</taxon>
        <taxon>Pseudomonadati</taxon>
        <taxon>Pseudomonadota</taxon>
        <taxon>Gammaproteobacteria</taxon>
        <taxon>Lysobacterales</taxon>
        <taxon>Lysobacteraceae</taxon>
        <taxon>Pseudoxanthomonas</taxon>
    </lineage>
</organism>
<dbReference type="RefSeq" id="WP_052633853.1">
    <property type="nucleotide sequence ID" value="NZ_CP011144.1"/>
</dbReference>
<evidence type="ECO:0000256" key="7">
    <source>
        <dbReference type="ARBA" id="ARBA00022670"/>
    </source>
</evidence>
<dbReference type="PATRIC" id="fig|314722.6.peg.409"/>
<evidence type="ECO:0000256" key="11">
    <source>
        <dbReference type="ARBA" id="ARBA00022801"/>
    </source>
</evidence>
<evidence type="ECO:0000256" key="9">
    <source>
        <dbReference type="ARBA" id="ARBA00022737"/>
    </source>
</evidence>
<dbReference type="KEGG" id="psuw:WQ53_01925"/>
<keyword evidence="8 18" id="KW-0732">Signal</keyword>
<evidence type="ECO:0000313" key="20">
    <source>
        <dbReference type="EMBL" id="AKC88126.1"/>
    </source>
</evidence>
<feature type="binding site" evidence="16">
    <location>
        <position position="136"/>
    </location>
    <ligand>
        <name>substrate</name>
    </ligand>
</feature>
<evidence type="ECO:0000256" key="15">
    <source>
        <dbReference type="PIRSR" id="PIRSR611782-1"/>
    </source>
</evidence>